<dbReference type="InterPro" id="IPR009836">
    <property type="entry name" value="GRDP-like"/>
</dbReference>
<protein>
    <submittedName>
        <fullName evidence="2">Alpha-ketoglutarate-dependent sulfonate dioxygenase</fullName>
    </submittedName>
</protein>
<gene>
    <name evidence="2" type="ORF">F503_06876</name>
</gene>
<evidence type="ECO:0000313" key="3">
    <source>
        <dbReference type="Proteomes" id="UP000016923"/>
    </source>
</evidence>
<accession>S3D6R2</accession>
<dbReference type="STRING" id="1262450.S3D6R2"/>
<dbReference type="EMBL" id="KE148147">
    <property type="protein sequence ID" value="EPE09100.1"/>
    <property type="molecule type" value="Genomic_DNA"/>
</dbReference>
<evidence type="ECO:0000256" key="1">
    <source>
        <dbReference type="SAM" id="MobiDB-lite"/>
    </source>
</evidence>
<dbReference type="PANTHER" id="PTHR34365">
    <property type="entry name" value="ENOLASE (DUF1399)"/>
    <property type="match status" value="1"/>
</dbReference>
<dbReference type="VEuPathDB" id="FungiDB:F503_06876"/>
<dbReference type="Proteomes" id="UP000016923">
    <property type="component" value="Unassembled WGS sequence"/>
</dbReference>
<dbReference type="Pfam" id="PF07173">
    <property type="entry name" value="GRDP-like"/>
    <property type="match status" value="1"/>
</dbReference>
<feature type="region of interest" description="Disordered" evidence="1">
    <location>
        <begin position="21"/>
        <end position="65"/>
    </location>
</feature>
<dbReference type="GO" id="GO:0051213">
    <property type="term" value="F:dioxygenase activity"/>
    <property type="evidence" value="ECO:0007669"/>
    <property type="project" value="UniProtKB-KW"/>
</dbReference>
<dbReference type="eggNOG" id="ENOG502RYJ5">
    <property type="taxonomic scope" value="Eukaryota"/>
</dbReference>
<keyword evidence="2" id="KW-0560">Oxidoreductase</keyword>
<dbReference type="OrthoDB" id="2684236at2759"/>
<dbReference type="HOGENOM" id="CLU_010103_3_1_1"/>
<sequence>MSMFRGSITFLLQSVEMPLFKSKSTEKRPPDEKAPPNTTAAAASPANGNTNGAANGAANGAPEPLPVYSVQGQTVTDEEVSAAAAAAAASVDIGPLSLPASPVELSSSACLAHLRLLYALQALKEDVGYNDGLFGLPDSLASNASLRPLVPKGQRPPDEEQDRIKARLALVREKRWGLYVARAVDRYAAWWDALPLVRDPITEHDMNCPSKPKYTEYATQSAPMEWTRDTLPPLDVLMVLHAHMLNPRDFLEDCMRHGVPGLWAAGFPWALVNECISSGDFAYSVPDATKAQWTAQHSLAWDNIDDSPTKTLACPACQAAVFVPWTTVGADADIRRGYPVYEMAEQLNGTGYGDAGFSLSCPTCTVAITPQVLSVAKFKKDAWDLLQKNIPLPGTVLELATGTPSAYKSGPLREPRSMPNSIIKYELASWSCDLLGRDAGSKPETAPTMELLRVEIEKIFADRSRMGRLVYVGPGHRISSYRAPREARMSVRKMMSRYWTNYSPFALDLVGAVLRQGVFSQKMHGIDWLHSPTAKATMDRLITKYKRFVGLMAEYPTMTCVPTLDVDLAWHTHQLSPSRYYAYTVSTTEKKVAFGQTVAGKFIDHDDKIDEDRLDIYYEFTSKVYQQKYNEVYSECTCWYCESIRAAHVSSVGRLLGVSNNERINDDFHQDCRANAAHISAHNAVAVTSTNAADGLVRERVRARQLQRLETNYQKAAKRAEKKGRKLPPRSEYYDHWGYSYYMYSPYMYPYYYTYGVGPYYGGDPGSMPVGSGATGGCANGTCGNGVGAGACGGPGGCGGCSSGGCGGGTAGGCGGGGGGCGGGGGGCGGGGGGGGCGGGGGGGCGGGGS</sequence>
<dbReference type="PANTHER" id="PTHR34365:SF7">
    <property type="entry name" value="GLYCINE-RICH DOMAIN-CONTAINING PROTEIN 1"/>
    <property type="match status" value="1"/>
</dbReference>
<feature type="compositionally biased region" description="Basic and acidic residues" evidence="1">
    <location>
        <begin position="23"/>
        <end position="34"/>
    </location>
</feature>
<name>S3D6R2_OPHP1</name>
<dbReference type="AlphaFoldDB" id="S3D6R2"/>
<organism evidence="2 3">
    <name type="scientific">Ophiostoma piceae (strain UAMH 11346)</name>
    <name type="common">Sap stain fungus</name>
    <dbReference type="NCBI Taxonomy" id="1262450"/>
    <lineage>
        <taxon>Eukaryota</taxon>
        <taxon>Fungi</taxon>
        <taxon>Dikarya</taxon>
        <taxon>Ascomycota</taxon>
        <taxon>Pezizomycotina</taxon>
        <taxon>Sordariomycetes</taxon>
        <taxon>Sordariomycetidae</taxon>
        <taxon>Ophiostomatales</taxon>
        <taxon>Ophiostomataceae</taxon>
        <taxon>Ophiostoma</taxon>
    </lineage>
</organism>
<keyword evidence="2" id="KW-0223">Dioxygenase</keyword>
<reference evidence="2 3" key="1">
    <citation type="journal article" date="2013" name="BMC Genomics">
        <title>The genome and transcriptome of the pine saprophyte Ophiostoma piceae, and a comparison with the bark beetle-associated pine pathogen Grosmannia clavigera.</title>
        <authorList>
            <person name="Haridas S."/>
            <person name="Wang Y."/>
            <person name="Lim L."/>
            <person name="Massoumi Alamouti S."/>
            <person name="Jackman S."/>
            <person name="Docking R."/>
            <person name="Robertson G."/>
            <person name="Birol I."/>
            <person name="Bohlmann J."/>
            <person name="Breuil C."/>
        </authorList>
    </citation>
    <scope>NUCLEOTIDE SEQUENCE [LARGE SCALE GENOMIC DNA]</scope>
    <source>
        <strain evidence="2 3">UAMH 11346</strain>
    </source>
</reference>
<dbReference type="OMA" id="YCEAIRA"/>
<keyword evidence="3" id="KW-1185">Reference proteome</keyword>
<proteinExistence type="predicted"/>
<evidence type="ECO:0000313" key="2">
    <source>
        <dbReference type="EMBL" id="EPE09100.1"/>
    </source>
</evidence>
<feature type="compositionally biased region" description="Low complexity" evidence="1">
    <location>
        <begin position="35"/>
        <end position="62"/>
    </location>
</feature>